<protein>
    <submittedName>
        <fullName evidence="8">Uu.00g053210.m01.CDS01</fullName>
    </submittedName>
</protein>
<dbReference type="GO" id="GO:0005634">
    <property type="term" value="C:nucleus"/>
    <property type="evidence" value="ECO:0007669"/>
    <property type="project" value="UniProtKB-SubCell"/>
</dbReference>
<feature type="region of interest" description="Disordered" evidence="5">
    <location>
        <begin position="1"/>
        <end position="96"/>
    </location>
</feature>
<dbReference type="Gene3D" id="1.10.10.10">
    <property type="entry name" value="Winged helix-like DNA-binding domain superfamily/Winged helix DNA-binding domain"/>
    <property type="match status" value="1"/>
</dbReference>
<reference evidence="8" key="1">
    <citation type="submission" date="2023-10" db="EMBL/GenBank/DDBJ databases">
        <authorList>
            <person name="Hackl T."/>
        </authorList>
    </citation>
    <scope>NUCLEOTIDE SEQUENCE</scope>
</reference>
<comment type="caution">
    <text evidence="8">The sequence shown here is derived from an EMBL/GenBank/DDBJ whole genome shotgun (WGS) entry which is preliminary data.</text>
</comment>
<feature type="compositionally biased region" description="Basic residues" evidence="5">
    <location>
        <begin position="372"/>
        <end position="384"/>
    </location>
</feature>
<dbReference type="CDD" id="cd12291">
    <property type="entry name" value="RRM1_La"/>
    <property type="match status" value="1"/>
</dbReference>
<dbReference type="Pfam" id="PF05383">
    <property type="entry name" value="La"/>
    <property type="match status" value="1"/>
</dbReference>
<evidence type="ECO:0000256" key="3">
    <source>
        <dbReference type="ARBA" id="ARBA00023242"/>
    </source>
</evidence>
<dbReference type="InterPro" id="IPR036388">
    <property type="entry name" value="WH-like_DNA-bd_sf"/>
</dbReference>
<feature type="compositionally biased region" description="Basic and acidic residues" evidence="5">
    <location>
        <begin position="448"/>
        <end position="463"/>
    </location>
</feature>
<feature type="compositionally biased region" description="Basic and acidic residues" evidence="5">
    <location>
        <begin position="311"/>
        <end position="320"/>
    </location>
</feature>
<evidence type="ECO:0000259" key="6">
    <source>
        <dbReference type="PROSITE" id="PS50102"/>
    </source>
</evidence>
<dbReference type="PROSITE" id="PS50102">
    <property type="entry name" value="RRM"/>
    <property type="match status" value="1"/>
</dbReference>
<dbReference type="PROSITE" id="PS50961">
    <property type="entry name" value="HTH_LA"/>
    <property type="match status" value="1"/>
</dbReference>
<feature type="compositionally biased region" description="Basic and acidic residues" evidence="5">
    <location>
        <begin position="385"/>
        <end position="441"/>
    </location>
</feature>
<feature type="compositionally biased region" description="Basic and acidic residues" evidence="5">
    <location>
        <begin position="346"/>
        <end position="360"/>
    </location>
</feature>
<sequence length="463" mass="51795">MSDQDTKPVEAVDTPIAPAEVKSVESEFKQETTSENPKADEEMVGAPAVNTEPIADVKVEVREETEPNAEDKDSTKDEKDAGETKPVGPSIFNPPANMLKVRRNKHHGKPFTKPDPVVLPDSDDPEDIRKQVHFYFSDSNLPGDKYMWGQTGGEENKPVPVSKIASFARMRRFKPYTAVINALKASSFLVVEGAEGEETVRRKNAYDPSKKLTPNQVIERSVYVKGFGEGEPDTQIQVEAFFSQFGEYSEVRLRKDDKDIEHNKPFKGSVFVQWADKETAEKFMALDPKPQWKQHDLLILWKQDYMDQKAQAIREGKLEPMDGPSRSHRGRGGRGRGRGQSRGNHRGGDSDDWKKRREQDQQNGFRDNNGRGRGRGRARGRGRGRGRDGHENGDRHVKQEDEQPRDDGRPKIHTSKEGAKAMAEAKAKETETNGKRAREEDGAAGEPPAKKVDTKEGAATDAA</sequence>
<feature type="compositionally biased region" description="Basic and acidic residues" evidence="5">
    <location>
        <begin position="1"/>
        <end position="10"/>
    </location>
</feature>
<keyword evidence="9" id="KW-1185">Reference proteome</keyword>
<name>A0AAI8YPM3_9PEZI</name>
<dbReference type="GO" id="GO:0006396">
    <property type="term" value="P:RNA processing"/>
    <property type="evidence" value="ECO:0007669"/>
    <property type="project" value="InterPro"/>
</dbReference>
<evidence type="ECO:0000256" key="2">
    <source>
        <dbReference type="ARBA" id="ARBA00022884"/>
    </source>
</evidence>
<dbReference type="SMART" id="SM00715">
    <property type="entry name" value="LA"/>
    <property type="match status" value="1"/>
</dbReference>
<dbReference type="InterPro" id="IPR000504">
    <property type="entry name" value="RRM_dom"/>
</dbReference>
<feature type="region of interest" description="Disordered" evidence="5">
    <location>
        <begin position="106"/>
        <end position="125"/>
    </location>
</feature>
<evidence type="ECO:0000256" key="1">
    <source>
        <dbReference type="ARBA" id="ARBA00004123"/>
    </source>
</evidence>
<dbReference type="AlphaFoldDB" id="A0AAI8YPM3"/>
<evidence type="ECO:0000256" key="5">
    <source>
        <dbReference type="SAM" id="MobiDB-lite"/>
    </source>
</evidence>
<organism evidence="8 9">
    <name type="scientific">Anthostomella pinea</name>
    <dbReference type="NCBI Taxonomy" id="933095"/>
    <lineage>
        <taxon>Eukaryota</taxon>
        <taxon>Fungi</taxon>
        <taxon>Dikarya</taxon>
        <taxon>Ascomycota</taxon>
        <taxon>Pezizomycotina</taxon>
        <taxon>Sordariomycetes</taxon>
        <taxon>Xylariomycetidae</taxon>
        <taxon>Xylariales</taxon>
        <taxon>Xylariaceae</taxon>
        <taxon>Anthostomella</taxon>
    </lineage>
</organism>
<dbReference type="GO" id="GO:0003729">
    <property type="term" value="F:mRNA binding"/>
    <property type="evidence" value="ECO:0007669"/>
    <property type="project" value="TreeGrafter"/>
</dbReference>
<dbReference type="EMBL" id="CAUWAG010000019">
    <property type="protein sequence ID" value="CAJ2512306.1"/>
    <property type="molecule type" value="Genomic_DNA"/>
</dbReference>
<dbReference type="InterPro" id="IPR002344">
    <property type="entry name" value="Lupus_La"/>
</dbReference>
<evidence type="ECO:0000259" key="7">
    <source>
        <dbReference type="PROSITE" id="PS50961"/>
    </source>
</evidence>
<feature type="compositionally biased region" description="Basic and acidic residues" evidence="5">
    <location>
        <begin position="22"/>
        <end position="41"/>
    </location>
</feature>
<dbReference type="InterPro" id="IPR045180">
    <property type="entry name" value="La_dom_prot"/>
</dbReference>
<evidence type="ECO:0000313" key="8">
    <source>
        <dbReference type="EMBL" id="CAJ2512306.1"/>
    </source>
</evidence>
<dbReference type="SUPFAM" id="SSF54928">
    <property type="entry name" value="RNA-binding domain, RBD"/>
    <property type="match status" value="1"/>
</dbReference>
<dbReference type="Proteomes" id="UP001295740">
    <property type="component" value="Unassembled WGS sequence"/>
</dbReference>
<dbReference type="PANTHER" id="PTHR22792">
    <property type="entry name" value="LUPUS LA PROTEIN-RELATED"/>
    <property type="match status" value="1"/>
</dbReference>
<feature type="compositionally biased region" description="Basic and acidic residues" evidence="5">
    <location>
        <begin position="55"/>
        <end position="83"/>
    </location>
</feature>
<evidence type="ECO:0000313" key="9">
    <source>
        <dbReference type="Proteomes" id="UP001295740"/>
    </source>
</evidence>
<dbReference type="PRINTS" id="PR00302">
    <property type="entry name" value="LUPUSLA"/>
</dbReference>
<dbReference type="SMART" id="SM00360">
    <property type="entry name" value="RRM"/>
    <property type="match status" value="1"/>
</dbReference>
<feature type="compositionally biased region" description="Basic residues" evidence="5">
    <location>
        <begin position="326"/>
        <end position="345"/>
    </location>
</feature>
<feature type="region of interest" description="Disordered" evidence="5">
    <location>
        <begin position="311"/>
        <end position="463"/>
    </location>
</feature>
<dbReference type="SUPFAM" id="SSF46785">
    <property type="entry name" value="Winged helix' DNA-binding domain"/>
    <property type="match status" value="1"/>
</dbReference>
<dbReference type="Gene3D" id="3.30.70.330">
    <property type="match status" value="1"/>
</dbReference>
<feature type="domain" description="RRM" evidence="6">
    <location>
        <begin position="220"/>
        <end position="304"/>
    </location>
</feature>
<dbReference type="GO" id="GO:1990904">
    <property type="term" value="C:ribonucleoprotein complex"/>
    <property type="evidence" value="ECO:0007669"/>
    <property type="project" value="InterPro"/>
</dbReference>
<dbReference type="InterPro" id="IPR035979">
    <property type="entry name" value="RBD_domain_sf"/>
</dbReference>
<dbReference type="InterPro" id="IPR012677">
    <property type="entry name" value="Nucleotide-bd_a/b_plait_sf"/>
</dbReference>
<feature type="domain" description="HTH La-type RNA-binding" evidence="7">
    <location>
        <begin position="118"/>
        <end position="211"/>
    </location>
</feature>
<proteinExistence type="predicted"/>
<dbReference type="PANTHER" id="PTHR22792:SF140">
    <property type="entry name" value="ACHILLES, ISOFORM A"/>
    <property type="match status" value="1"/>
</dbReference>
<comment type="subcellular location">
    <subcellularLocation>
        <location evidence="1">Nucleus</location>
    </subcellularLocation>
</comment>
<evidence type="ECO:0000256" key="4">
    <source>
        <dbReference type="PROSITE-ProRule" id="PRU00332"/>
    </source>
</evidence>
<accession>A0AAI8YPM3</accession>
<dbReference type="Pfam" id="PF00076">
    <property type="entry name" value="RRM_1"/>
    <property type="match status" value="1"/>
</dbReference>
<dbReference type="InterPro" id="IPR036390">
    <property type="entry name" value="WH_DNA-bd_sf"/>
</dbReference>
<gene>
    <name evidence="8" type="ORF">KHLLAP_LOCUS12774</name>
</gene>
<keyword evidence="2 4" id="KW-0694">RNA-binding</keyword>
<keyword evidence="3" id="KW-0539">Nucleus</keyword>
<dbReference type="InterPro" id="IPR006630">
    <property type="entry name" value="La_HTH"/>
</dbReference>